<dbReference type="InterPro" id="IPR001895">
    <property type="entry name" value="RASGEF_cat_dom"/>
</dbReference>
<keyword evidence="3" id="KW-0472">Membrane</keyword>
<dbReference type="PaxDb" id="121845-A0A3Q0J240"/>
<dbReference type="STRING" id="121845.A0A3Q0J240"/>
<keyword evidence="3" id="KW-0812">Transmembrane</keyword>
<feature type="transmembrane region" description="Helical" evidence="3">
    <location>
        <begin position="76"/>
        <end position="98"/>
    </location>
</feature>
<evidence type="ECO:0000259" key="4">
    <source>
        <dbReference type="PROSITE" id="PS50009"/>
    </source>
</evidence>
<evidence type="ECO:0000256" key="1">
    <source>
        <dbReference type="ARBA" id="ARBA00022658"/>
    </source>
</evidence>
<evidence type="ECO:0000313" key="5">
    <source>
        <dbReference type="Proteomes" id="UP000079169"/>
    </source>
</evidence>
<dbReference type="AlphaFoldDB" id="A0A3Q0J240"/>
<feature type="domain" description="Ras-GEF" evidence="4">
    <location>
        <begin position="1"/>
        <end position="101"/>
    </location>
</feature>
<keyword evidence="1 2" id="KW-0344">Guanine-nucleotide releasing factor</keyword>
<dbReference type="GeneID" id="113469180"/>
<dbReference type="PANTHER" id="PTHR23113:SF224">
    <property type="entry name" value="RAP GUANINE NUCLEOTIDE EXCHANGE FACTOR 1"/>
    <property type="match status" value="1"/>
</dbReference>
<dbReference type="GO" id="GO:0005085">
    <property type="term" value="F:guanyl-nucleotide exchange factor activity"/>
    <property type="evidence" value="ECO:0007669"/>
    <property type="project" value="UniProtKB-KW"/>
</dbReference>
<evidence type="ECO:0000256" key="2">
    <source>
        <dbReference type="PROSITE-ProRule" id="PRU00168"/>
    </source>
</evidence>
<name>A0A3Q0J240_DIACI</name>
<dbReference type="GO" id="GO:0007265">
    <property type="term" value="P:Ras protein signal transduction"/>
    <property type="evidence" value="ECO:0007669"/>
    <property type="project" value="TreeGrafter"/>
</dbReference>
<dbReference type="PANTHER" id="PTHR23113">
    <property type="entry name" value="GUANINE NUCLEOTIDE EXCHANGE FACTOR"/>
    <property type="match status" value="1"/>
</dbReference>
<dbReference type="InterPro" id="IPR023578">
    <property type="entry name" value="Ras_GEF_dom_sf"/>
</dbReference>
<sequence length="101" mass="12271">MENIFHGVHKKWKFPIEVLLSFLEKSPNLTRFTEHFNKVSYWARTRILEQNEARDREKYVVKFIKIMKHLRKMNNFNSYLGLLSALKTCFIYQTAILLNKY</sequence>
<dbReference type="GO" id="GO:0005886">
    <property type="term" value="C:plasma membrane"/>
    <property type="evidence" value="ECO:0007669"/>
    <property type="project" value="TreeGrafter"/>
</dbReference>
<reference evidence="6" key="1">
    <citation type="submission" date="2025-08" db="UniProtKB">
        <authorList>
            <consortium name="RefSeq"/>
        </authorList>
    </citation>
    <scope>IDENTIFICATION</scope>
</reference>
<dbReference type="Proteomes" id="UP000079169">
    <property type="component" value="Unplaced"/>
</dbReference>
<dbReference type="PROSITE" id="PS50009">
    <property type="entry name" value="RASGEF_CAT"/>
    <property type="match status" value="1"/>
</dbReference>
<gene>
    <name evidence="6" type="primary">LOC113469180</name>
</gene>
<keyword evidence="3" id="KW-1133">Transmembrane helix</keyword>
<dbReference type="SUPFAM" id="SSF48366">
    <property type="entry name" value="Ras GEF"/>
    <property type="match status" value="1"/>
</dbReference>
<dbReference type="KEGG" id="dci:113469180"/>
<dbReference type="RefSeq" id="XP_026682486.1">
    <property type="nucleotide sequence ID" value="XM_026826685.1"/>
</dbReference>
<evidence type="ECO:0000256" key="3">
    <source>
        <dbReference type="SAM" id="Phobius"/>
    </source>
</evidence>
<dbReference type="Pfam" id="PF00617">
    <property type="entry name" value="RasGEF"/>
    <property type="match status" value="1"/>
</dbReference>
<accession>A0A3Q0J240</accession>
<organism evidence="5 6">
    <name type="scientific">Diaphorina citri</name>
    <name type="common">Asian citrus psyllid</name>
    <dbReference type="NCBI Taxonomy" id="121845"/>
    <lineage>
        <taxon>Eukaryota</taxon>
        <taxon>Metazoa</taxon>
        <taxon>Ecdysozoa</taxon>
        <taxon>Arthropoda</taxon>
        <taxon>Hexapoda</taxon>
        <taxon>Insecta</taxon>
        <taxon>Pterygota</taxon>
        <taxon>Neoptera</taxon>
        <taxon>Paraneoptera</taxon>
        <taxon>Hemiptera</taxon>
        <taxon>Sternorrhyncha</taxon>
        <taxon>Psylloidea</taxon>
        <taxon>Psyllidae</taxon>
        <taxon>Diaphorininae</taxon>
        <taxon>Diaphorina</taxon>
    </lineage>
</organism>
<evidence type="ECO:0000313" key="6">
    <source>
        <dbReference type="RefSeq" id="XP_026682486.1"/>
    </source>
</evidence>
<dbReference type="InterPro" id="IPR008937">
    <property type="entry name" value="Ras-like_GEF"/>
</dbReference>
<dbReference type="InterPro" id="IPR036964">
    <property type="entry name" value="RASGEF_cat_dom_sf"/>
</dbReference>
<protein>
    <submittedName>
        <fullName evidence="6">Rap guanine nucleotide exchange factor 1-like</fullName>
    </submittedName>
</protein>
<proteinExistence type="predicted"/>
<dbReference type="Gene3D" id="1.10.840.10">
    <property type="entry name" value="Ras guanine-nucleotide exchange factors catalytic domain"/>
    <property type="match status" value="1"/>
</dbReference>
<keyword evidence="5" id="KW-1185">Reference proteome</keyword>